<keyword evidence="2" id="KW-0472">Membrane</keyword>
<sequence length="148" mass="17105">MQHKISSVVCANNSPSHTKKKTTQRQEKGIRKNKLKQTKSKYWIFFQVISDLPNIRFFLLYFVLPNVFFMLSSVWFLIYEGEMFAHTAGGDFMPHAVTVHIREVTSCVFVRAKGLWVKKVVQGDFDDGHGDLSMVLFWGRKSFSSFSS</sequence>
<name>A0ABD2R257_9SOLN</name>
<keyword evidence="2" id="KW-0812">Transmembrane</keyword>
<proteinExistence type="predicted"/>
<dbReference type="EMBL" id="JBJKTR010000022">
    <property type="protein sequence ID" value="KAL3325908.1"/>
    <property type="molecule type" value="Genomic_DNA"/>
</dbReference>
<feature type="transmembrane region" description="Helical" evidence="2">
    <location>
        <begin position="58"/>
        <end position="78"/>
    </location>
</feature>
<accession>A0ABD2R257</accession>
<evidence type="ECO:0000256" key="2">
    <source>
        <dbReference type="SAM" id="Phobius"/>
    </source>
</evidence>
<keyword evidence="2" id="KW-1133">Transmembrane helix</keyword>
<protein>
    <recommendedName>
        <fullName evidence="5">Transmembrane protein</fullName>
    </recommendedName>
</protein>
<evidence type="ECO:0000313" key="3">
    <source>
        <dbReference type="EMBL" id="KAL3325908.1"/>
    </source>
</evidence>
<organism evidence="3 4">
    <name type="scientific">Solanum stoloniferum</name>
    <dbReference type="NCBI Taxonomy" id="62892"/>
    <lineage>
        <taxon>Eukaryota</taxon>
        <taxon>Viridiplantae</taxon>
        <taxon>Streptophyta</taxon>
        <taxon>Embryophyta</taxon>
        <taxon>Tracheophyta</taxon>
        <taxon>Spermatophyta</taxon>
        <taxon>Magnoliopsida</taxon>
        <taxon>eudicotyledons</taxon>
        <taxon>Gunneridae</taxon>
        <taxon>Pentapetalae</taxon>
        <taxon>asterids</taxon>
        <taxon>lamiids</taxon>
        <taxon>Solanales</taxon>
        <taxon>Solanaceae</taxon>
        <taxon>Solanoideae</taxon>
        <taxon>Solaneae</taxon>
        <taxon>Solanum</taxon>
    </lineage>
</organism>
<reference evidence="3 4" key="1">
    <citation type="submission" date="2024-05" db="EMBL/GenBank/DDBJ databases">
        <title>De novo assembly of an allotetraploid wild potato.</title>
        <authorList>
            <person name="Hosaka A.J."/>
        </authorList>
    </citation>
    <scope>NUCLEOTIDE SEQUENCE [LARGE SCALE GENOMIC DNA]</scope>
    <source>
        <tissue evidence="3">Young leaves</tissue>
    </source>
</reference>
<keyword evidence="4" id="KW-1185">Reference proteome</keyword>
<dbReference type="Proteomes" id="UP001627284">
    <property type="component" value="Unassembled WGS sequence"/>
</dbReference>
<comment type="caution">
    <text evidence="3">The sequence shown here is derived from an EMBL/GenBank/DDBJ whole genome shotgun (WGS) entry which is preliminary data.</text>
</comment>
<dbReference type="AlphaFoldDB" id="A0ABD2R257"/>
<feature type="region of interest" description="Disordered" evidence="1">
    <location>
        <begin position="1"/>
        <end position="31"/>
    </location>
</feature>
<evidence type="ECO:0000256" key="1">
    <source>
        <dbReference type="SAM" id="MobiDB-lite"/>
    </source>
</evidence>
<evidence type="ECO:0000313" key="4">
    <source>
        <dbReference type="Proteomes" id="UP001627284"/>
    </source>
</evidence>
<gene>
    <name evidence="3" type="ORF">AABB24_036898</name>
</gene>
<evidence type="ECO:0008006" key="5">
    <source>
        <dbReference type="Google" id="ProtNLM"/>
    </source>
</evidence>